<name>A0A9C6U327_FRAOC</name>
<keyword evidence="3" id="KW-0436">Ligase</keyword>
<dbReference type="GeneID" id="113215551"/>
<comment type="similarity">
    <text evidence="2">Belongs to the ATP-dependent AMP-binding enzyme family.</text>
</comment>
<feature type="domain" description="AMP-dependent synthetase/ligase" evidence="5">
    <location>
        <begin position="18"/>
        <end position="196"/>
    </location>
</feature>
<keyword evidence="4" id="KW-0576">Peroxisome</keyword>
<dbReference type="InterPro" id="IPR045851">
    <property type="entry name" value="AMP-bd_C_sf"/>
</dbReference>
<accession>A0A9C6U327</accession>
<proteinExistence type="inferred from homology"/>
<evidence type="ECO:0000313" key="7">
    <source>
        <dbReference type="Proteomes" id="UP000504606"/>
    </source>
</evidence>
<dbReference type="Pfam" id="PF00501">
    <property type="entry name" value="AMP-binding"/>
    <property type="match status" value="1"/>
</dbReference>
<dbReference type="RefSeq" id="XP_052124325.1">
    <property type="nucleotide sequence ID" value="XM_052268365.1"/>
</dbReference>
<comment type="subcellular location">
    <subcellularLocation>
        <location evidence="1">Peroxisome</location>
    </subcellularLocation>
</comment>
<evidence type="ECO:0000256" key="3">
    <source>
        <dbReference type="ARBA" id="ARBA00022598"/>
    </source>
</evidence>
<evidence type="ECO:0000259" key="6">
    <source>
        <dbReference type="Pfam" id="PF13193"/>
    </source>
</evidence>
<keyword evidence="7" id="KW-1185">Reference proteome</keyword>
<organism evidence="7 9">
    <name type="scientific">Frankliniella occidentalis</name>
    <name type="common">Western flower thrips</name>
    <name type="synonym">Euthrips occidentalis</name>
    <dbReference type="NCBI Taxonomy" id="133901"/>
    <lineage>
        <taxon>Eukaryota</taxon>
        <taxon>Metazoa</taxon>
        <taxon>Ecdysozoa</taxon>
        <taxon>Arthropoda</taxon>
        <taxon>Hexapoda</taxon>
        <taxon>Insecta</taxon>
        <taxon>Pterygota</taxon>
        <taxon>Neoptera</taxon>
        <taxon>Paraneoptera</taxon>
        <taxon>Thysanoptera</taxon>
        <taxon>Terebrantia</taxon>
        <taxon>Thripoidea</taxon>
        <taxon>Thripidae</taxon>
        <taxon>Frankliniella</taxon>
    </lineage>
</organism>
<dbReference type="Gene3D" id="3.40.50.12780">
    <property type="entry name" value="N-terminal domain of ligase-like"/>
    <property type="match status" value="1"/>
</dbReference>
<dbReference type="Pfam" id="PF13193">
    <property type="entry name" value="AMP-binding_C"/>
    <property type="match status" value="1"/>
</dbReference>
<dbReference type="InterPro" id="IPR042099">
    <property type="entry name" value="ANL_N_sf"/>
</dbReference>
<protein>
    <submittedName>
        <fullName evidence="8 9">Uncharacterized protein LOC113215551 isoform X2</fullName>
    </submittedName>
</protein>
<dbReference type="GO" id="GO:0005777">
    <property type="term" value="C:peroxisome"/>
    <property type="evidence" value="ECO:0007669"/>
    <property type="project" value="UniProtKB-SubCell"/>
</dbReference>
<dbReference type="PANTHER" id="PTHR24096">
    <property type="entry name" value="LONG-CHAIN-FATTY-ACID--COA LIGASE"/>
    <property type="match status" value="1"/>
</dbReference>
<reference evidence="8 9" key="1">
    <citation type="submission" date="2025-04" db="UniProtKB">
        <authorList>
            <consortium name="RefSeq"/>
        </authorList>
    </citation>
    <scope>IDENTIFICATION</scope>
    <source>
        <tissue evidence="8 9">Whole organism</tissue>
    </source>
</reference>
<evidence type="ECO:0000313" key="8">
    <source>
        <dbReference type="RefSeq" id="XP_052124325.1"/>
    </source>
</evidence>
<sequence>MLTPRIGSASAGSSVDEGKASDAMLLLTSPLCWFSGVMNLFWSLQTGSTRVFITHSDDLAVLSAIDKYKITIWVTAPPMLFTGTAFYKSKSNPGYRLDSLATIFVGGSGLNAQLEESIEQDVDCRIVQAYASTETGFICSRSRLKSSASPHGVLGTLSPGVEFRLVDVDTGEDIPTDVKNAVGEARIRSKYVMLRYCNNPEETKRAFDEHGFYKTGDLLYENDEGSYVFVDRMKEVIKYKNNPISPAELEMVLLQHSGVKEACVLGRACTASGELPTAFVSRADNAAGASLTEDELRAMVAEKLADYKRLRGGVIFLDQLPRTVSGKTDRRNLKEMLQKIKE</sequence>
<dbReference type="InterPro" id="IPR000873">
    <property type="entry name" value="AMP-dep_synth/lig_dom"/>
</dbReference>
<dbReference type="InterPro" id="IPR025110">
    <property type="entry name" value="AMP-bd_C"/>
</dbReference>
<dbReference type="SUPFAM" id="SSF56801">
    <property type="entry name" value="Acetyl-CoA synthetase-like"/>
    <property type="match status" value="1"/>
</dbReference>
<gene>
    <name evidence="8 9" type="primary">LOC113215551</name>
</gene>
<evidence type="ECO:0000256" key="1">
    <source>
        <dbReference type="ARBA" id="ARBA00004275"/>
    </source>
</evidence>
<evidence type="ECO:0000256" key="4">
    <source>
        <dbReference type="ARBA" id="ARBA00023140"/>
    </source>
</evidence>
<evidence type="ECO:0000313" key="9">
    <source>
        <dbReference type="RefSeq" id="XP_052124326.1"/>
    </source>
</evidence>
<dbReference type="RefSeq" id="XP_052124326.1">
    <property type="nucleotide sequence ID" value="XM_052268366.1"/>
</dbReference>
<dbReference type="AlphaFoldDB" id="A0A9C6U327"/>
<evidence type="ECO:0000256" key="2">
    <source>
        <dbReference type="ARBA" id="ARBA00006432"/>
    </source>
</evidence>
<feature type="domain" description="AMP-binding enzyme C-terminal" evidence="6">
    <location>
        <begin position="248"/>
        <end position="327"/>
    </location>
</feature>
<dbReference type="Proteomes" id="UP000504606">
    <property type="component" value="Unplaced"/>
</dbReference>
<evidence type="ECO:0000259" key="5">
    <source>
        <dbReference type="Pfam" id="PF00501"/>
    </source>
</evidence>
<dbReference type="GO" id="GO:0016405">
    <property type="term" value="F:CoA-ligase activity"/>
    <property type="evidence" value="ECO:0007669"/>
    <property type="project" value="TreeGrafter"/>
</dbReference>
<dbReference type="FunFam" id="3.30.300.30:FF:000007">
    <property type="entry name" value="4-coumarate--CoA ligase 2"/>
    <property type="match status" value="1"/>
</dbReference>
<dbReference type="Gene3D" id="3.30.300.30">
    <property type="match status" value="1"/>
</dbReference>
<dbReference type="PANTHER" id="PTHR24096:SF149">
    <property type="entry name" value="AMP-BINDING DOMAIN-CONTAINING PROTEIN-RELATED"/>
    <property type="match status" value="1"/>
</dbReference>